<evidence type="ECO:0000256" key="1">
    <source>
        <dbReference type="SAM" id="MobiDB-lite"/>
    </source>
</evidence>
<evidence type="ECO:0000313" key="3">
    <source>
        <dbReference type="Proteomes" id="UP000186817"/>
    </source>
</evidence>
<feature type="region of interest" description="Disordered" evidence="1">
    <location>
        <begin position="91"/>
        <end position="112"/>
    </location>
</feature>
<evidence type="ECO:0000313" key="2">
    <source>
        <dbReference type="EMBL" id="OLQ11063.1"/>
    </source>
</evidence>
<dbReference type="AlphaFoldDB" id="A0A1Q9EUI5"/>
<dbReference type="Proteomes" id="UP000186817">
    <property type="component" value="Unassembled WGS sequence"/>
</dbReference>
<reference evidence="2 3" key="1">
    <citation type="submission" date="2016-02" db="EMBL/GenBank/DDBJ databases">
        <title>Genome analysis of coral dinoflagellate symbionts highlights evolutionary adaptations to a symbiotic lifestyle.</title>
        <authorList>
            <person name="Aranda M."/>
            <person name="Li Y."/>
            <person name="Liew Y.J."/>
            <person name="Baumgarten S."/>
            <person name="Simakov O."/>
            <person name="Wilson M."/>
            <person name="Piel J."/>
            <person name="Ashoor H."/>
            <person name="Bougouffa S."/>
            <person name="Bajic V.B."/>
            <person name="Ryu T."/>
            <person name="Ravasi T."/>
            <person name="Bayer T."/>
            <person name="Micklem G."/>
            <person name="Kim H."/>
            <person name="Bhak J."/>
            <person name="Lajeunesse T.C."/>
            <person name="Voolstra C.R."/>
        </authorList>
    </citation>
    <scope>NUCLEOTIDE SEQUENCE [LARGE SCALE GENOMIC DNA]</scope>
    <source>
        <strain evidence="2 3">CCMP2467</strain>
    </source>
</reference>
<keyword evidence="3" id="KW-1185">Reference proteome</keyword>
<proteinExistence type="predicted"/>
<comment type="caution">
    <text evidence="2">The sequence shown here is derived from an EMBL/GenBank/DDBJ whole genome shotgun (WGS) entry which is preliminary data.</text>
</comment>
<organism evidence="2 3">
    <name type="scientific">Symbiodinium microadriaticum</name>
    <name type="common">Dinoflagellate</name>
    <name type="synonym">Zooxanthella microadriatica</name>
    <dbReference type="NCBI Taxonomy" id="2951"/>
    <lineage>
        <taxon>Eukaryota</taxon>
        <taxon>Sar</taxon>
        <taxon>Alveolata</taxon>
        <taxon>Dinophyceae</taxon>
        <taxon>Suessiales</taxon>
        <taxon>Symbiodiniaceae</taxon>
        <taxon>Symbiodinium</taxon>
    </lineage>
</organism>
<dbReference type="EMBL" id="LSRX01000066">
    <property type="protein sequence ID" value="OLQ11063.1"/>
    <property type="molecule type" value="Genomic_DNA"/>
</dbReference>
<protein>
    <submittedName>
        <fullName evidence="2">Uncharacterized protein</fullName>
    </submittedName>
</protein>
<sequence length="112" mass="12215">MVSSIAVLGGWETHCLLPTESVCICEIWLAASAACPVKIAGKQRGPWKGSRGQGAQASPLRCSYLRGDWGWQEDGSSTSTVIFCFDSWQDLPGSRHRRDSQLTTASAYPLLR</sequence>
<name>A0A1Q9EUI5_SYMMI</name>
<accession>A0A1Q9EUI5</accession>
<gene>
    <name evidence="2" type="ORF">AK812_SmicGene5180</name>
</gene>